<feature type="binding site" evidence="17">
    <location>
        <position position="154"/>
    </location>
    <ligand>
        <name>NAD(+)</name>
        <dbReference type="ChEBI" id="CHEBI:57540"/>
    </ligand>
</feature>
<dbReference type="InterPro" id="IPR030960">
    <property type="entry name" value="DHQS/DOIS_N"/>
</dbReference>
<organism evidence="20 21">
    <name type="scientific">Candidatus Schekmanbacteria bacterium RBG_13_48_7</name>
    <dbReference type="NCBI Taxonomy" id="1817878"/>
    <lineage>
        <taxon>Bacteria</taxon>
        <taxon>Candidatus Schekmaniibacteriota</taxon>
    </lineage>
</organism>
<evidence type="ECO:0000256" key="10">
    <source>
        <dbReference type="ARBA" id="ARBA00022723"/>
    </source>
</evidence>
<keyword evidence="10 17" id="KW-0479">Metal-binding</keyword>
<dbReference type="GO" id="GO:0009423">
    <property type="term" value="P:chorismate biosynthetic process"/>
    <property type="evidence" value="ECO:0007669"/>
    <property type="project" value="UniProtKB-UniRule"/>
</dbReference>
<feature type="binding site" evidence="17">
    <location>
        <position position="145"/>
    </location>
    <ligand>
        <name>NAD(+)</name>
        <dbReference type="ChEBI" id="CHEBI:57540"/>
    </ligand>
</feature>
<evidence type="ECO:0000256" key="4">
    <source>
        <dbReference type="ARBA" id="ARBA00004661"/>
    </source>
</evidence>
<name>A0A1F7S577_9BACT</name>
<dbReference type="PANTHER" id="PTHR43622:SF7">
    <property type="entry name" value="3-DEHYDROQUINATE SYNTHASE, CHLOROPLASTIC"/>
    <property type="match status" value="1"/>
</dbReference>
<keyword evidence="14 17" id="KW-0057">Aromatic amino acid biosynthesis</keyword>
<dbReference type="AlphaFoldDB" id="A0A1F7S577"/>
<proteinExistence type="inferred from homology"/>
<dbReference type="SUPFAM" id="SSF56796">
    <property type="entry name" value="Dehydroquinate synthase-like"/>
    <property type="match status" value="1"/>
</dbReference>
<dbReference type="NCBIfam" id="TIGR01357">
    <property type="entry name" value="aroB"/>
    <property type="match status" value="1"/>
</dbReference>
<keyword evidence="9 17" id="KW-0028">Amino-acid biosynthesis</keyword>
<dbReference type="GO" id="GO:0003856">
    <property type="term" value="F:3-dehydroquinate synthase activity"/>
    <property type="evidence" value="ECO:0007669"/>
    <property type="project" value="UniProtKB-UniRule"/>
</dbReference>
<reference evidence="20 21" key="1">
    <citation type="journal article" date="2016" name="Nat. Commun.">
        <title>Thousands of microbial genomes shed light on interconnected biogeochemical processes in an aquifer system.</title>
        <authorList>
            <person name="Anantharaman K."/>
            <person name="Brown C.T."/>
            <person name="Hug L.A."/>
            <person name="Sharon I."/>
            <person name="Castelle C.J."/>
            <person name="Probst A.J."/>
            <person name="Thomas B.C."/>
            <person name="Singh A."/>
            <person name="Wilkins M.J."/>
            <person name="Karaoz U."/>
            <person name="Brodie E.L."/>
            <person name="Williams K.H."/>
            <person name="Hubbard S.S."/>
            <person name="Banfield J.F."/>
        </authorList>
    </citation>
    <scope>NUCLEOTIDE SEQUENCE [LARGE SCALE GENOMIC DNA]</scope>
</reference>
<feature type="domain" description="3-dehydroquinate synthase C-terminal" evidence="19">
    <location>
        <begin position="184"/>
        <end position="326"/>
    </location>
</feature>
<feature type="binding site" evidence="17">
    <location>
        <begin position="108"/>
        <end position="112"/>
    </location>
    <ligand>
        <name>NAD(+)</name>
        <dbReference type="ChEBI" id="CHEBI:57540"/>
    </ligand>
</feature>
<dbReference type="Pfam" id="PF24621">
    <property type="entry name" value="DHQS_C"/>
    <property type="match status" value="1"/>
</dbReference>
<comment type="caution">
    <text evidence="17">Lacks conserved residue(s) required for the propagation of feature annotation.</text>
</comment>
<evidence type="ECO:0000256" key="6">
    <source>
        <dbReference type="ARBA" id="ARBA00013031"/>
    </source>
</evidence>
<keyword evidence="16 17" id="KW-0170">Cobalt</keyword>
<keyword evidence="12 17" id="KW-0862">Zinc</keyword>
<comment type="cofactor">
    <cofactor evidence="17">
        <name>Co(2+)</name>
        <dbReference type="ChEBI" id="CHEBI:48828"/>
    </cofactor>
    <cofactor evidence="17">
        <name>Zn(2+)</name>
        <dbReference type="ChEBI" id="CHEBI:29105"/>
    </cofactor>
    <text evidence="17">Binds 1 divalent metal cation per subunit. Can use either Co(2+) or Zn(2+).</text>
</comment>
<dbReference type="GO" id="GO:0046872">
    <property type="term" value="F:metal ion binding"/>
    <property type="evidence" value="ECO:0007669"/>
    <property type="project" value="UniProtKB-KW"/>
</dbReference>
<dbReference type="GO" id="GO:0009073">
    <property type="term" value="P:aromatic amino acid family biosynthetic process"/>
    <property type="evidence" value="ECO:0007669"/>
    <property type="project" value="UniProtKB-KW"/>
</dbReference>
<evidence type="ECO:0000256" key="7">
    <source>
        <dbReference type="ARBA" id="ARBA00017684"/>
    </source>
</evidence>
<evidence type="ECO:0000256" key="17">
    <source>
        <dbReference type="HAMAP-Rule" id="MF_00110"/>
    </source>
</evidence>
<keyword evidence="15 17" id="KW-0456">Lyase</keyword>
<dbReference type="Gene3D" id="3.40.50.1970">
    <property type="match status" value="1"/>
</dbReference>
<dbReference type="FunFam" id="3.40.50.1970:FF:000001">
    <property type="entry name" value="3-dehydroquinate synthase"/>
    <property type="match status" value="1"/>
</dbReference>
<dbReference type="InterPro" id="IPR050071">
    <property type="entry name" value="Dehydroquinate_synthase"/>
</dbReference>
<evidence type="ECO:0000256" key="3">
    <source>
        <dbReference type="ARBA" id="ARBA00004496"/>
    </source>
</evidence>
<evidence type="ECO:0000256" key="14">
    <source>
        <dbReference type="ARBA" id="ARBA00023141"/>
    </source>
</evidence>
<accession>A0A1F7S577</accession>
<evidence type="ECO:0000256" key="11">
    <source>
        <dbReference type="ARBA" id="ARBA00022741"/>
    </source>
</evidence>
<comment type="catalytic activity">
    <reaction evidence="1 17">
        <text>7-phospho-2-dehydro-3-deoxy-D-arabino-heptonate = 3-dehydroquinate + phosphate</text>
        <dbReference type="Rhea" id="RHEA:21968"/>
        <dbReference type="ChEBI" id="CHEBI:32364"/>
        <dbReference type="ChEBI" id="CHEBI:43474"/>
        <dbReference type="ChEBI" id="CHEBI:58394"/>
        <dbReference type="EC" id="4.2.3.4"/>
    </reaction>
</comment>
<evidence type="ECO:0000256" key="5">
    <source>
        <dbReference type="ARBA" id="ARBA00005412"/>
    </source>
</evidence>
<evidence type="ECO:0000256" key="13">
    <source>
        <dbReference type="ARBA" id="ARBA00023027"/>
    </source>
</evidence>
<dbReference type="InterPro" id="IPR016037">
    <property type="entry name" value="DHQ_synth_AroB"/>
</dbReference>
<dbReference type="Pfam" id="PF01761">
    <property type="entry name" value="DHQ_synthase"/>
    <property type="match status" value="1"/>
</dbReference>
<evidence type="ECO:0000256" key="16">
    <source>
        <dbReference type="ARBA" id="ARBA00023285"/>
    </source>
</evidence>
<dbReference type="GO" id="GO:0008652">
    <property type="term" value="P:amino acid biosynthetic process"/>
    <property type="evidence" value="ECO:0007669"/>
    <property type="project" value="UniProtKB-KW"/>
</dbReference>
<sequence>MADRTISVALGTRSYDIKIGHHSLAQIGKLLRTRFSGSRILVITDHNVARYYLDDVIKSLEKEHFLTSSFLIYPGERSKSFTSACRIYDTLITEGYDSNSCIVALGGGVVGDLAGFTAATYHRGITFCQIPTTLLAQTDASIGGKVAVNHRLGKNLIGAFYQPVFVLIDINSLETLPERHWKNGMAEVIKYAIIKDRNFFEFLEKQSLDKKPDSREVISEIVYTCCKIKSEIVSIDERDESIRKHLNFGHTIGHAVESAAGIGKILHGEAIACGMISASYISWKLGTLKKDEFLRIHNLINSVGLGKSLPSMSLDKFADFLYRDKKRNEKGLKFILVSGIGTSYSVEGIKKSLIFESLKVIKNPI</sequence>
<keyword evidence="13 17" id="KW-0520">NAD</keyword>
<comment type="caution">
    <text evidence="20">The sequence shown here is derived from an EMBL/GenBank/DDBJ whole genome shotgun (WGS) entry which is preliminary data.</text>
</comment>
<comment type="similarity">
    <text evidence="5 17">Belongs to the sugar phosphate cyclases superfamily. Dehydroquinate synthase family.</text>
</comment>
<evidence type="ECO:0000313" key="20">
    <source>
        <dbReference type="EMBL" id="OGL48929.1"/>
    </source>
</evidence>
<dbReference type="GO" id="GO:0005737">
    <property type="term" value="C:cytoplasm"/>
    <property type="evidence" value="ECO:0007669"/>
    <property type="project" value="UniProtKB-SubCell"/>
</dbReference>
<dbReference type="PIRSF" id="PIRSF001455">
    <property type="entry name" value="DHQ_synth"/>
    <property type="match status" value="1"/>
</dbReference>
<evidence type="ECO:0000256" key="1">
    <source>
        <dbReference type="ARBA" id="ARBA00001393"/>
    </source>
</evidence>
<evidence type="ECO:0000259" key="18">
    <source>
        <dbReference type="Pfam" id="PF01761"/>
    </source>
</evidence>
<evidence type="ECO:0000256" key="15">
    <source>
        <dbReference type="ARBA" id="ARBA00023239"/>
    </source>
</evidence>
<dbReference type="GO" id="GO:0000166">
    <property type="term" value="F:nucleotide binding"/>
    <property type="evidence" value="ECO:0007669"/>
    <property type="project" value="UniProtKB-KW"/>
</dbReference>
<dbReference type="EC" id="4.2.3.4" evidence="6 17"/>
<dbReference type="EMBL" id="MGDD01000025">
    <property type="protein sequence ID" value="OGL48929.1"/>
    <property type="molecule type" value="Genomic_DNA"/>
</dbReference>
<dbReference type="CDD" id="cd08195">
    <property type="entry name" value="DHQS"/>
    <property type="match status" value="1"/>
</dbReference>
<dbReference type="PANTHER" id="PTHR43622">
    <property type="entry name" value="3-DEHYDROQUINATE SYNTHASE"/>
    <property type="match status" value="1"/>
</dbReference>
<feature type="binding site" evidence="17">
    <location>
        <position position="250"/>
    </location>
    <ligand>
        <name>Zn(2+)</name>
        <dbReference type="ChEBI" id="CHEBI:29105"/>
    </ligand>
</feature>
<feature type="binding site" evidence="17">
    <location>
        <position position="187"/>
    </location>
    <ligand>
        <name>Zn(2+)</name>
        <dbReference type="ChEBI" id="CHEBI:29105"/>
    </ligand>
</feature>
<gene>
    <name evidence="17" type="primary">aroB</name>
    <name evidence="20" type="ORF">A2161_00275</name>
</gene>
<feature type="binding site" evidence="17">
    <location>
        <position position="267"/>
    </location>
    <ligand>
        <name>Zn(2+)</name>
        <dbReference type="ChEBI" id="CHEBI:29105"/>
    </ligand>
</feature>
<comment type="function">
    <text evidence="17">Catalyzes the conversion of 3-deoxy-D-arabino-heptulosonate 7-phosphate (DAHP) to dehydroquinate (DHQ).</text>
</comment>
<protein>
    <recommendedName>
        <fullName evidence="7 17">3-dehydroquinate synthase</fullName>
        <shortName evidence="17">DHQS</shortName>
        <ecNumber evidence="6 17">4.2.3.4</ecNumber>
    </recommendedName>
</protein>
<dbReference type="InterPro" id="IPR030963">
    <property type="entry name" value="DHQ_synth_fam"/>
</dbReference>
<feature type="binding site" evidence="17">
    <location>
        <begin position="132"/>
        <end position="133"/>
    </location>
    <ligand>
        <name>NAD(+)</name>
        <dbReference type="ChEBI" id="CHEBI:57540"/>
    </ligand>
</feature>
<evidence type="ECO:0000256" key="2">
    <source>
        <dbReference type="ARBA" id="ARBA00001911"/>
    </source>
</evidence>
<comment type="subcellular location">
    <subcellularLocation>
        <location evidence="3 17">Cytoplasm</location>
    </subcellularLocation>
</comment>
<dbReference type="InterPro" id="IPR056179">
    <property type="entry name" value="DHQS_C"/>
</dbReference>
<dbReference type="Proteomes" id="UP000179266">
    <property type="component" value="Unassembled WGS sequence"/>
</dbReference>
<evidence type="ECO:0000256" key="9">
    <source>
        <dbReference type="ARBA" id="ARBA00022605"/>
    </source>
</evidence>
<feature type="domain" description="3-dehydroquinate synthase N-terminal" evidence="18">
    <location>
        <begin position="71"/>
        <end position="182"/>
    </location>
</feature>
<evidence type="ECO:0000259" key="19">
    <source>
        <dbReference type="Pfam" id="PF24621"/>
    </source>
</evidence>
<evidence type="ECO:0000313" key="21">
    <source>
        <dbReference type="Proteomes" id="UP000179266"/>
    </source>
</evidence>
<keyword evidence="11 17" id="KW-0547">Nucleotide-binding</keyword>
<evidence type="ECO:0000256" key="12">
    <source>
        <dbReference type="ARBA" id="ARBA00022833"/>
    </source>
</evidence>
<dbReference type="Gene3D" id="1.20.1090.10">
    <property type="entry name" value="Dehydroquinate synthase-like - alpha domain"/>
    <property type="match status" value="1"/>
</dbReference>
<keyword evidence="8 17" id="KW-0963">Cytoplasm</keyword>
<comment type="pathway">
    <text evidence="4 17">Metabolic intermediate biosynthesis; chorismate biosynthesis; chorismate from D-erythrose 4-phosphate and phosphoenolpyruvate: step 2/7.</text>
</comment>
<dbReference type="HAMAP" id="MF_00110">
    <property type="entry name" value="DHQ_synthase"/>
    <property type="match status" value="1"/>
</dbReference>
<dbReference type="UniPathway" id="UPA00053">
    <property type="reaction ID" value="UER00085"/>
</dbReference>
<evidence type="ECO:0000256" key="8">
    <source>
        <dbReference type="ARBA" id="ARBA00022490"/>
    </source>
</evidence>
<comment type="cofactor">
    <cofactor evidence="2 17">
        <name>NAD(+)</name>
        <dbReference type="ChEBI" id="CHEBI:57540"/>
    </cofactor>
</comment>